<evidence type="ECO:0000313" key="3">
    <source>
        <dbReference type="Proteomes" id="UP000245802"/>
    </source>
</evidence>
<keyword evidence="1" id="KW-1133">Transmembrane helix</keyword>
<reference evidence="2 3" key="1">
    <citation type="submission" date="2018-01" db="EMBL/GenBank/DDBJ databases">
        <title>G. obscuriglobus.</title>
        <authorList>
            <person name="Franke J."/>
            <person name="Blomberg W."/>
            <person name="Selmecki A."/>
        </authorList>
    </citation>
    <scope>NUCLEOTIDE SEQUENCE [LARGE SCALE GENOMIC DNA]</scope>
    <source>
        <strain evidence="2 3">DSM 5831</strain>
    </source>
</reference>
<feature type="transmembrane region" description="Helical" evidence="1">
    <location>
        <begin position="87"/>
        <end position="105"/>
    </location>
</feature>
<dbReference type="RefSeq" id="WP_010041433.1">
    <property type="nucleotide sequence ID" value="NZ_CP025958.1"/>
</dbReference>
<feature type="transmembrane region" description="Helical" evidence="1">
    <location>
        <begin position="265"/>
        <end position="283"/>
    </location>
</feature>
<feature type="transmembrane region" description="Helical" evidence="1">
    <location>
        <begin position="351"/>
        <end position="371"/>
    </location>
</feature>
<dbReference type="AlphaFoldDB" id="A0A2Z3H4L7"/>
<dbReference type="OrthoDB" id="9786218at2"/>
<protein>
    <recommendedName>
        <fullName evidence="4">Glycosyltransferase RgtA/B/C/D-like domain-containing protein</fullName>
    </recommendedName>
</protein>
<proteinExistence type="predicted"/>
<evidence type="ECO:0008006" key="4">
    <source>
        <dbReference type="Google" id="ProtNLM"/>
    </source>
</evidence>
<organism evidence="2 3">
    <name type="scientific">Gemmata obscuriglobus</name>
    <dbReference type="NCBI Taxonomy" id="114"/>
    <lineage>
        <taxon>Bacteria</taxon>
        <taxon>Pseudomonadati</taxon>
        <taxon>Planctomycetota</taxon>
        <taxon>Planctomycetia</taxon>
        <taxon>Gemmatales</taxon>
        <taxon>Gemmataceae</taxon>
        <taxon>Gemmata</taxon>
    </lineage>
</organism>
<keyword evidence="3" id="KW-1185">Reference proteome</keyword>
<evidence type="ECO:0000256" key="1">
    <source>
        <dbReference type="SAM" id="Phobius"/>
    </source>
</evidence>
<dbReference type="Proteomes" id="UP000245802">
    <property type="component" value="Chromosome"/>
</dbReference>
<feature type="transmembrane region" description="Helical" evidence="1">
    <location>
        <begin position="183"/>
        <end position="201"/>
    </location>
</feature>
<feature type="transmembrane region" description="Helical" evidence="1">
    <location>
        <begin position="112"/>
        <end position="132"/>
    </location>
</feature>
<gene>
    <name evidence="2" type="ORF">C1280_17745</name>
</gene>
<feature type="transmembrane region" description="Helical" evidence="1">
    <location>
        <begin position="309"/>
        <end position="331"/>
    </location>
</feature>
<keyword evidence="1" id="KW-0472">Membrane</keyword>
<dbReference type="EMBL" id="CP025958">
    <property type="protein sequence ID" value="AWM38647.1"/>
    <property type="molecule type" value="Genomic_DNA"/>
</dbReference>
<evidence type="ECO:0000313" key="2">
    <source>
        <dbReference type="EMBL" id="AWM38647.1"/>
    </source>
</evidence>
<accession>A0A2Z3H4L7</accession>
<keyword evidence="1" id="KW-0812">Transmembrane</keyword>
<sequence length="507" mass="56047">MTLPRWFGPGAVAFLLVWLLLLGAGRSRFFIDPGTFWHTTTGELILKDGFVRADPYTFTFAGQWWVPYQWLGEIAMAGAHRVGGFDAQLLGAATLLAALFAWLALRLWRTGLHPVVVAGVVALTLASAGSHFHVRPHLFTLAAMAAVAVALAEADVSRPKLKRLLLLIPLCAVWTNVHGGVLGGIGTIGSVFAGWVLAWKLGRPAPIKSWRDAGLLLLVAVGCGLSTLANPYGTDMVKTWLVIMNAGELRDIIAEHRPFDVTASYAWPVLALALLYLLVLYGVKRSALRVSWLLPLVWLALSFSRCRHVSLFAVVTLVAVTAMWKHTRWALWLAARRPDLYQPGSARPRPWWAHVWAPALAVALALGLQVARVPVPLIGSGWATHDPNAWPVDVLDALKEYEPRAGEPNRLFNSEYIYGGFVIYHAPGYKVFVDDRCELTGGPWLVNYVHAAEAPGAAVNDWQDRYGRFEFALTRTGTPFDEWFRAAPEWRPIKSTPTATFYTRRSH</sequence>
<dbReference type="KEGG" id="gog:C1280_17745"/>
<name>A0A2Z3H4L7_9BACT</name>
<feature type="transmembrane region" description="Helical" evidence="1">
    <location>
        <begin position="213"/>
        <end position="232"/>
    </location>
</feature>